<sequence>MSMDVSREHVAPRWLAVTVAALGLLLSGCPETGADCGEGLTSCFDTCQDTRSATLHCGACGAACGRGQVCVEGNCECRDGAITCGGQCVTTASDPLNCGSCGIACGPGNVCEAGQCRVNCSEGATRCGNACVNLMTSASNCGACGNACGDAKSCHDGVCTYDIVAACFNTGQVVGLQAGADIKGPNVAIGELPQSVARMQDVLLVLDAAKRVREAKLVDYAALPGAPATGDAPNQMLVDDPYVYVINSLSNTLLVFRRQAEPGTLTDGTRFPQGLQLQPVASVDFGANTNPFAMAKLGTDLWVSLYGNLGGDTSAGGKVARVNLANPLEPALSIPFIQLPTGEELRPFPGSSPIPSPSGIVAHGGKLYTALNNLDPNVFSPGGPGLVARIDPQSREVRYLSLGDDCLNPGWLAPVGDKLLVSCSGRVVYDGTFTRVVAVEKGGLVLLDAQDAVVATYPLACPEGSGDTCPPPSISRFTVVGNRAYLGDSTAGRVFVVEVSGNQLIERRGLGTGSQPPILACQRSSGFSLVGDIVAIP</sequence>
<dbReference type="Gene3D" id="2.130.10.10">
    <property type="entry name" value="YVTN repeat-like/Quinoprotein amine dehydrogenase"/>
    <property type="match status" value="1"/>
</dbReference>
<evidence type="ECO:0000313" key="3">
    <source>
        <dbReference type="Proteomes" id="UP001291309"/>
    </source>
</evidence>
<dbReference type="InterPro" id="IPR015943">
    <property type="entry name" value="WD40/YVTN_repeat-like_dom_sf"/>
</dbReference>
<gene>
    <name evidence="2" type="ORF">SYV04_14210</name>
</gene>
<comment type="caution">
    <text evidence="2">The sequence shown here is derived from an EMBL/GenBank/DDBJ whole genome shotgun (WGS) entry which is preliminary data.</text>
</comment>
<protein>
    <submittedName>
        <fullName evidence="2">MXAN_6577-like cysteine-rich protein</fullName>
    </submittedName>
</protein>
<organism evidence="2 3">
    <name type="scientific">Hyalangium rubrum</name>
    <dbReference type="NCBI Taxonomy" id="3103134"/>
    <lineage>
        <taxon>Bacteria</taxon>
        <taxon>Pseudomonadati</taxon>
        <taxon>Myxococcota</taxon>
        <taxon>Myxococcia</taxon>
        <taxon>Myxococcales</taxon>
        <taxon>Cystobacterineae</taxon>
        <taxon>Archangiaceae</taxon>
        <taxon>Hyalangium</taxon>
    </lineage>
</organism>
<accession>A0ABU5H445</accession>
<evidence type="ECO:0000256" key="1">
    <source>
        <dbReference type="ARBA" id="ARBA00022729"/>
    </source>
</evidence>
<dbReference type="PANTHER" id="PTHR33227:SF48">
    <property type="entry name" value="STIGMA-SPECIFIC STIG1-LIKE PROTEIN 4"/>
    <property type="match status" value="1"/>
</dbReference>
<proteinExistence type="predicted"/>
<name>A0ABU5H445_9BACT</name>
<dbReference type="NCBIfam" id="NF041328">
    <property type="entry name" value="C_rich_MXAN6577"/>
    <property type="match status" value="1"/>
</dbReference>
<dbReference type="SUPFAM" id="SSF50969">
    <property type="entry name" value="YVTN repeat-like/Quinoprotein amine dehydrogenase"/>
    <property type="match status" value="1"/>
</dbReference>
<dbReference type="EMBL" id="JAXIVS010000004">
    <property type="protein sequence ID" value="MDY7227562.1"/>
    <property type="molecule type" value="Genomic_DNA"/>
</dbReference>
<keyword evidence="3" id="KW-1185">Reference proteome</keyword>
<dbReference type="RefSeq" id="WP_321546282.1">
    <property type="nucleotide sequence ID" value="NZ_JAXIVS010000004.1"/>
</dbReference>
<dbReference type="InterPro" id="IPR011044">
    <property type="entry name" value="Quino_amine_DH_bsu"/>
</dbReference>
<evidence type="ECO:0000313" key="2">
    <source>
        <dbReference type="EMBL" id="MDY7227562.1"/>
    </source>
</evidence>
<dbReference type="Proteomes" id="UP001291309">
    <property type="component" value="Unassembled WGS sequence"/>
</dbReference>
<dbReference type="PANTHER" id="PTHR33227">
    <property type="entry name" value="STIGMA-SPECIFIC STIG1-LIKE PROTEIN 3"/>
    <property type="match status" value="1"/>
</dbReference>
<dbReference type="PROSITE" id="PS51257">
    <property type="entry name" value="PROKAR_LIPOPROTEIN"/>
    <property type="match status" value="1"/>
</dbReference>
<dbReference type="InterPro" id="IPR006969">
    <property type="entry name" value="Stig-like"/>
</dbReference>
<dbReference type="Pfam" id="PF04885">
    <property type="entry name" value="Stig1"/>
    <property type="match status" value="1"/>
</dbReference>
<keyword evidence="1" id="KW-0732">Signal</keyword>
<reference evidence="2 3" key="1">
    <citation type="submission" date="2023-12" db="EMBL/GenBank/DDBJ databases">
        <title>the genome sequence of Hyalangium sp. s54d21.</title>
        <authorList>
            <person name="Zhang X."/>
        </authorList>
    </citation>
    <scope>NUCLEOTIDE SEQUENCE [LARGE SCALE GENOMIC DNA]</scope>
    <source>
        <strain evidence="3">s54d21</strain>
    </source>
</reference>